<evidence type="ECO:0000313" key="1">
    <source>
        <dbReference type="EMBL" id="CAB4213918.1"/>
    </source>
</evidence>
<organism evidence="1">
    <name type="scientific">uncultured Caudovirales phage</name>
    <dbReference type="NCBI Taxonomy" id="2100421"/>
    <lineage>
        <taxon>Viruses</taxon>
        <taxon>Duplodnaviria</taxon>
        <taxon>Heunggongvirae</taxon>
        <taxon>Uroviricota</taxon>
        <taxon>Caudoviricetes</taxon>
        <taxon>Peduoviridae</taxon>
        <taxon>Maltschvirus</taxon>
        <taxon>Maltschvirus maltsch</taxon>
    </lineage>
</organism>
<sequence>MDIKRKAGRPKGSVKMTIQRYADNPPAVLPKTDYQKIKELKELMIRSGGKDVAQKVIEIALNDQHPGQMAALKMCLDRTLPVSLFDKDKAQRGAVTINITGIGATTETIEAEDIEPKYG</sequence>
<gene>
    <name evidence="1" type="ORF">UFOVP1457_8</name>
</gene>
<reference evidence="1" key="1">
    <citation type="submission" date="2020-05" db="EMBL/GenBank/DDBJ databases">
        <authorList>
            <person name="Chiriac C."/>
            <person name="Salcher M."/>
            <person name="Ghai R."/>
            <person name="Kavagutti S V."/>
        </authorList>
    </citation>
    <scope>NUCLEOTIDE SEQUENCE</scope>
</reference>
<name>A0A6J5SIH1_9CAUD</name>
<proteinExistence type="predicted"/>
<accession>A0A6J5SIH1</accession>
<protein>
    <submittedName>
        <fullName evidence="1">Uncharacterized protein</fullName>
    </submittedName>
</protein>
<dbReference type="EMBL" id="LR797409">
    <property type="protein sequence ID" value="CAB4213918.1"/>
    <property type="molecule type" value="Genomic_DNA"/>
</dbReference>